<keyword evidence="2" id="KW-1185">Reference proteome</keyword>
<dbReference type="InterPro" id="IPR053842">
    <property type="entry name" value="NikA-like"/>
</dbReference>
<protein>
    <submittedName>
        <fullName evidence="1">Mobilisation protein (MobC)</fullName>
    </submittedName>
</protein>
<dbReference type="Proteomes" id="UP000183658">
    <property type="component" value="Unassembled WGS sequence"/>
</dbReference>
<reference evidence="2" key="1">
    <citation type="submission" date="2016-10" db="EMBL/GenBank/DDBJ databases">
        <authorList>
            <person name="Varghese N."/>
            <person name="Submissions S."/>
        </authorList>
    </citation>
    <scope>NUCLEOTIDE SEQUENCE [LARGE SCALE GENOMIC DNA]</scope>
    <source>
        <strain evidence="2">DSM 15719</strain>
    </source>
</reference>
<dbReference type="EMBL" id="FOFZ01000025">
    <property type="protein sequence ID" value="SER76260.1"/>
    <property type="molecule type" value="Genomic_DNA"/>
</dbReference>
<proteinExistence type="predicted"/>
<dbReference type="RefSeq" id="WP_175460312.1">
    <property type="nucleotide sequence ID" value="NZ_CBCRVS010000031.1"/>
</dbReference>
<evidence type="ECO:0000313" key="2">
    <source>
        <dbReference type="Proteomes" id="UP000183658"/>
    </source>
</evidence>
<evidence type="ECO:0000313" key="1">
    <source>
        <dbReference type="EMBL" id="SER76260.1"/>
    </source>
</evidence>
<dbReference type="AlphaFoldDB" id="A0A1H9RTS0"/>
<sequence length="113" mass="13047">MKSKSNNKVKVVFYLNSEDKNAIKEQCDILQITPSFFIRNAVLDNLNKPVFLKNTNNIETKIYLTTLNMIGNNLNQIAKKLNSNAKFILIDQQIVLKEIERIKEHIAEINSKI</sequence>
<gene>
    <name evidence="1" type="ORF">SAMN05444355_1252</name>
</gene>
<name>A0A1H9RTS0_FLAFI</name>
<accession>A0A1H9RTS0</accession>
<dbReference type="Pfam" id="PF21983">
    <property type="entry name" value="NikA-like"/>
    <property type="match status" value="1"/>
</dbReference>
<organism evidence="1 2">
    <name type="scientific">Flavobacterium frigoris</name>
    <dbReference type="NCBI Taxonomy" id="229204"/>
    <lineage>
        <taxon>Bacteria</taxon>
        <taxon>Pseudomonadati</taxon>
        <taxon>Bacteroidota</taxon>
        <taxon>Flavobacteriia</taxon>
        <taxon>Flavobacteriales</taxon>
        <taxon>Flavobacteriaceae</taxon>
        <taxon>Flavobacterium</taxon>
    </lineage>
</organism>